<keyword evidence="5" id="KW-1185">Reference proteome</keyword>
<dbReference type="EMBL" id="ML992511">
    <property type="protein sequence ID" value="KAF2221055.1"/>
    <property type="molecule type" value="Genomic_DNA"/>
</dbReference>
<dbReference type="GO" id="GO:0043386">
    <property type="term" value="P:mycotoxin biosynthetic process"/>
    <property type="evidence" value="ECO:0007669"/>
    <property type="project" value="InterPro"/>
</dbReference>
<dbReference type="PANTHER" id="PTHR33365:SF11">
    <property type="entry name" value="TAT PATHWAY SIGNAL SEQUENCE"/>
    <property type="match status" value="1"/>
</dbReference>
<dbReference type="InterPro" id="IPR021765">
    <property type="entry name" value="UstYa-like"/>
</dbReference>
<evidence type="ECO:0008006" key="6">
    <source>
        <dbReference type="Google" id="ProtNLM"/>
    </source>
</evidence>
<keyword evidence="2" id="KW-0560">Oxidoreductase</keyword>
<dbReference type="PANTHER" id="PTHR33365">
    <property type="entry name" value="YALI0B05434P"/>
    <property type="match status" value="1"/>
</dbReference>
<organism evidence="4 5">
    <name type="scientific">Elsinoe ampelina</name>
    <dbReference type="NCBI Taxonomy" id="302913"/>
    <lineage>
        <taxon>Eukaryota</taxon>
        <taxon>Fungi</taxon>
        <taxon>Dikarya</taxon>
        <taxon>Ascomycota</taxon>
        <taxon>Pezizomycotina</taxon>
        <taxon>Dothideomycetes</taxon>
        <taxon>Dothideomycetidae</taxon>
        <taxon>Myriangiales</taxon>
        <taxon>Elsinoaceae</taxon>
        <taxon>Elsinoe</taxon>
    </lineage>
</organism>
<dbReference type="GO" id="GO:0016491">
    <property type="term" value="F:oxidoreductase activity"/>
    <property type="evidence" value="ECO:0007669"/>
    <property type="project" value="UniProtKB-KW"/>
</dbReference>
<dbReference type="OrthoDB" id="3687641at2759"/>
<dbReference type="AlphaFoldDB" id="A0A6A6G5L0"/>
<protein>
    <recommendedName>
        <fullName evidence="6">Oxidase ustYa</fullName>
    </recommendedName>
</protein>
<evidence type="ECO:0000256" key="2">
    <source>
        <dbReference type="ARBA" id="ARBA00023002"/>
    </source>
</evidence>
<reference evidence="5" key="1">
    <citation type="journal article" date="2020" name="Stud. Mycol.">
        <title>101 Dothideomycetes genomes: A test case for predicting lifestyles and emergence of pathogens.</title>
        <authorList>
            <person name="Haridas S."/>
            <person name="Albert R."/>
            <person name="Binder M."/>
            <person name="Bloem J."/>
            <person name="LaButti K."/>
            <person name="Salamov A."/>
            <person name="Andreopoulos B."/>
            <person name="Baker S."/>
            <person name="Barry K."/>
            <person name="Bills G."/>
            <person name="Bluhm B."/>
            <person name="Cannon C."/>
            <person name="Castanera R."/>
            <person name="Culley D."/>
            <person name="Daum C."/>
            <person name="Ezra D."/>
            <person name="Gonzalez J."/>
            <person name="Henrissat B."/>
            <person name="Kuo A."/>
            <person name="Liang C."/>
            <person name="Lipzen A."/>
            <person name="Lutzoni F."/>
            <person name="Magnuson J."/>
            <person name="Mondo S."/>
            <person name="Nolan M."/>
            <person name="Ohm R."/>
            <person name="Pangilinan J."/>
            <person name="Park H.-J."/>
            <person name="Ramirez L."/>
            <person name="Alfaro M."/>
            <person name="Sun H."/>
            <person name="Tritt A."/>
            <person name="Yoshinaga Y."/>
            <person name="Zwiers L.-H."/>
            <person name="Turgeon B."/>
            <person name="Goodwin S."/>
            <person name="Spatafora J."/>
            <person name="Crous P."/>
            <person name="Grigoriev I."/>
        </authorList>
    </citation>
    <scope>NUCLEOTIDE SEQUENCE [LARGE SCALE GENOMIC DNA]</scope>
    <source>
        <strain evidence="5">CECT 20119</strain>
    </source>
</reference>
<comment type="pathway">
    <text evidence="1">Mycotoxin biosynthesis.</text>
</comment>
<dbReference type="Pfam" id="PF11807">
    <property type="entry name" value="UstYa"/>
    <property type="match status" value="1"/>
</dbReference>
<gene>
    <name evidence="4" type="ORF">BDZ85DRAFT_302296</name>
</gene>
<sequence>MVQPEVNDEEEQAFLTQSLYHLSHNEHDHDRQWLKCVAQYLRVLLEVVLAGSIVYLLLRRCTAGSEATIRTSPVPTFPRKSYAFLANSTFLNDDMFSSEMQTRLTLHNWLPLSSEARGYVHLPAAARDFPDLVEPFQIPLDRFHEGPGYMVSVFHQLHCLSYLVQHFQTGFAGANLTQEVAHHSAHCFDYLRQAIMCAGDTTLEGKTDAGPGWGSPHQCVDYDAVLEWANANGAQKWRGSMPDELAIL</sequence>
<evidence type="ECO:0000313" key="5">
    <source>
        <dbReference type="Proteomes" id="UP000799538"/>
    </source>
</evidence>
<comment type="similarity">
    <text evidence="3">Belongs to the ustYa family.</text>
</comment>
<name>A0A6A6G5L0_9PEZI</name>
<proteinExistence type="inferred from homology"/>
<evidence type="ECO:0000256" key="1">
    <source>
        <dbReference type="ARBA" id="ARBA00004685"/>
    </source>
</evidence>
<evidence type="ECO:0000313" key="4">
    <source>
        <dbReference type="EMBL" id="KAF2221055.1"/>
    </source>
</evidence>
<accession>A0A6A6G5L0</accession>
<dbReference type="Proteomes" id="UP000799538">
    <property type="component" value="Unassembled WGS sequence"/>
</dbReference>
<evidence type="ECO:0000256" key="3">
    <source>
        <dbReference type="ARBA" id="ARBA00035112"/>
    </source>
</evidence>